<dbReference type="InterPro" id="IPR013762">
    <property type="entry name" value="Integrase-like_cat_sf"/>
</dbReference>
<sequence length="538" mass="58992">MASVPTPIPGLTRRRQTFFLTVVKPRDLRRDPGDRYAFRATLGTRDEAVARIKAQAIKADLEAEWMAERDRRRPQPTMPATMALADMLGRKLRQEVMEADDLNRLAGKPLEHLPFLPDELRTVSGDMFQQVENVHANVSSHAEALRWCLAAGQLDPFLLLLAQTLDGTGLPPIDWDTDPGPFMRFAQEAVTVYADLARRAAGEVVPTPSESQSIPVSPEVPAFRAPVVVSGPTWAELQQDWEAAKVRKAPAIKVTTRAIREFTAVCPGVQPAEVVRGHAATYRAALVAQGLRGTSVRNLISPLVSLLNLAVDSGKLATNPWVGVKVDTSDSVKRLPWRLEQLKALAAVNNTRSDGGRWLLPLLLYTGCRLGEVAQLEVADVREIDGVYAIEIHDMAAEGHEARTVKTAAGLRVVPVHPHLLALGFREHLEALKAGGERFVFPEFIQAGKKRPSELAGRYFLSLRREAGIPEDERFSAHSTRHNVRSALAAANANDTNIDKLIGHESGTVQSRYNHASMPGLVQTVGYLDWAGVGFRAP</sequence>
<dbReference type="GO" id="GO:0015074">
    <property type="term" value="P:DNA integration"/>
    <property type="evidence" value="ECO:0007669"/>
    <property type="project" value="UniProtKB-KW"/>
</dbReference>
<dbReference type="InterPro" id="IPR002104">
    <property type="entry name" value="Integrase_catalytic"/>
</dbReference>
<comment type="similarity">
    <text evidence="1">Belongs to the 'phage' integrase family.</text>
</comment>
<dbReference type="AlphaFoldDB" id="A0A2W5PPP3"/>
<name>A0A2W5PPP3_VARPD</name>
<dbReference type="InterPro" id="IPR050090">
    <property type="entry name" value="Tyrosine_recombinase_XerCD"/>
</dbReference>
<dbReference type="EMBL" id="QFPP01000380">
    <property type="protein sequence ID" value="PZQ66934.1"/>
    <property type="molecule type" value="Genomic_DNA"/>
</dbReference>
<keyword evidence="3" id="KW-0238">DNA-binding</keyword>
<dbReference type="PANTHER" id="PTHR30349:SF41">
    <property type="entry name" value="INTEGRASE_RECOMBINASE PROTEIN MJ0367-RELATED"/>
    <property type="match status" value="1"/>
</dbReference>
<dbReference type="PANTHER" id="PTHR30349">
    <property type="entry name" value="PHAGE INTEGRASE-RELATED"/>
    <property type="match status" value="1"/>
</dbReference>
<dbReference type="Gene3D" id="1.10.443.10">
    <property type="entry name" value="Intergrase catalytic core"/>
    <property type="match status" value="1"/>
</dbReference>
<dbReference type="CDD" id="cd01184">
    <property type="entry name" value="INT_C_like_1"/>
    <property type="match status" value="1"/>
</dbReference>
<evidence type="ECO:0000256" key="4">
    <source>
        <dbReference type="ARBA" id="ARBA00023172"/>
    </source>
</evidence>
<evidence type="ECO:0000313" key="6">
    <source>
        <dbReference type="EMBL" id="PZQ66934.1"/>
    </source>
</evidence>
<comment type="caution">
    <text evidence="6">The sequence shown here is derived from an EMBL/GenBank/DDBJ whole genome shotgun (WGS) entry which is preliminary data.</text>
</comment>
<protein>
    <recommendedName>
        <fullName evidence="5">Tyr recombinase domain-containing protein</fullName>
    </recommendedName>
</protein>
<evidence type="ECO:0000256" key="2">
    <source>
        <dbReference type="ARBA" id="ARBA00022908"/>
    </source>
</evidence>
<evidence type="ECO:0000313" key="7">
    <source>
        <dbReference type="Proteomes" id="UP000249135"/>
    </source>
</evidence>
<dbReference type="GO" id="GO:0003677">
    <property type="term" value="F:DNA binding"/>
    <property type="evidence" value="ECO:0007669"/>
    <property type="project" value="UniProtKB-KW"/>
</dbReference>
<dbReference type="Pfam" id="PF20172">
    <property type="entry name" value="DUF6538"/>
    <property type="match status" value="1"/>
</dbReference>
<dbReference type="SUPFAM" id="SSF56349">
    <property type="entry name" value="DNA breaking-rejoining enzymes"/>
    <property type="match status" value="1"/>
</dbReference>
<proteinExistence type="inferred from homology"/>
<evidence type="ECO:0000256" key="1">
    <source>
        <dbReference type="ARBA" id="ARBA00008857"/>
    </source>
</evidence>
<dbReference type="InterPro" id="IPR046668">
    <property type="entry name" value="DUF6538"/>
</dbReference>
<dbReference type="PROSITE" id="PS51898">
    <property type="entry name" value="TYR_RECOMBINASE"/>
    <property type="match status" value="1"/>
</dbReference>
<feature type="domain" description="Tyr recombinase" evidence="5">
    <location>
        <begin position="332"/>
        <end position="526"/>
    </location>
</feature>
<dbReference type="InterPro" id="IPR011010">
    <property type="entry name" value="DNA_brk_join_enz"/>
</dbReference>
<gene>
    <name evidence="6" type="ORF">DI563_22350</name>
</gene>
<reference evidence="6 7" key="1">
    <citation type="submission" date="2017-08" db="EMBL/GenBank/DDBJ databases">
        <title>Infants hospitalized years apart are colonized by the same room-sourced microbial strains.</title>
        <authorList>
            <person name="Brooks B."/>
            <person name="Olm M.R."/>
            <person name="Firek B.A."/>
            <person name="Baker R."/>
            <person name="Thomas B.C."/>
            <person name="Morowitz M.J."/>
            <person name="Banfield J.F."/>
        </authorList>
    </citation>
    <scope>NUCLEOTIDE SEQUENCE [LARGE SCALE GENOMIC DNA]</scope>
    <source>
        <strain evidence="6">S2_005_003_R2_41</strain>
    </source>
</reference>
<accession>A0A2W5PPP3</accession>
<evidence type="ECO:0000259" key="5">
    <source>
        <dbReference type="PROSITE" id="PS51898"/>
    </source>
</evidence>
<dbReference type="Proteomes" id="UP000249135">
    <property type="component" value="Unassembled WGS sequence"/>
</dbReference>
<keyword evidence="2" id="KW-0229">DNA integration</keyword>
<keyword evidence="4" id="KW-0233">DNA recombination</keyword>
<dbReference type="Pfam" id="PF00589">
    <property type="entry name" value="Phage_integrase"/>
    <property type="match status" value="1"/>
</dbReference>
<evidence type="ECO:0000256" key="3">
    <source>
        <dbReference type="ARBA" id="ARBA00023125"/>
    </source>
</evidence>
<dbReference type="GO" id="GO:0006310">
    <property type="term" value="P:DNA recombination"/>
    <property type="evidence" value="ECO:0007669"/>
    <property type="project" value="UniProtKB-KW"/>
</dbReference>
<organism evidence="6 7">
    <name type="scientific">Variovorax paradoxus</name>
    <dbReference type="NCBI Taxonomy" id="34073"/>
    <lineage>
        <taxon>Bacteria</taxon>
        <taxon>Pseudomonadati</taxon>
        <taxon>Pseudomonadota</taxon>
        <taxon>Betaproteobacteria</taxon>
        <taxon>Burkholderiales</taxon>
        <taxon>Comamonadaceae</taxon>
        <taxon>Variovorax</taxon>
    </lineage>
</organism>